<dbReference type="InterPro" id="IPR016024">
    <property type="entry name" value="ARM-type_fold"/>
</dbReference>
<dbReference type="InterPro" id="IPR013517">
    <property type="entry name" value="FG-GAP"/>
</dbReference>
<sequence>MRPAFIRSWKMKRKYQIRTPMREYVFTYLSVPIVAASALLFIVFQLVNQTALNRPLVSLANESEVHSKSAFPELISDIDHPTLQQPRLREESRARGINYSHLQQSHGIAGLDETLGSGLCVFDFNKDDSPDLFVVGGSGHTRFYGRDSWWAQKQGSRLYKNDGLGHFEDVSALLDLPADTWGIGCNSADLDQDGYSDLILTSRDSVYLLHNQQGKNLKSIKLYQNEIIWPTSVSIADVNSDSQPDIYIANYLKYDKTAKHFEGASGYTQVTPAAFRPGFYQGQSNLLFINKGQLRFEESASRFNLDKGDGRSLSAHWLDANKDRFIDLLIVNDQGSTTQLYLNNDGKTFTKADPSRHIDLPSGTRSAAIEDIDGDGDADLVFSTIPGESPVILANENQKYTNLTWTKVQSGQKLTGTSGFGVSIKDINNDGYPDLLFANGFQHPDSDSYYVPQGQANSLLLNDGNGNFSLWTPGKNLFSNTLSSRSLAFADFDRDGDSDFVISNNNGPIELYVNHTPNPNWIGFTGDSTRLLNLKYIRVETDRRSLTRYPDTSGFLGSGSVQFSISLMKGETVKQALAHWYGHSETHLKGPDTGYYYRIEKEALTRMPPPKRQVSTPPEPLQLTIWKILGEQSDPSAVASSYENFNKSEKLRLLEVIRNNKPINYLATVQRALESSDIEIIKSAIDILFTTESDSSLHWLSPLFSHQDPGVLCHLSNGFRHLFIEEEAAILRKNLWIPSLIRLLEDPSAEVQVCVLGALGESKSFRAVAPIIRLIDATTDVEVLYGAYAALGELRRTHSADTMKRHLRDSQQRKKLELALQKTLGNLDHSEGISTSEQPVVPPSPPAITKLRQGCIKLSNEKLKTAHPKQFANLFNTCSQLQLSSWLTLNREFNSENYSLFIDNHYISEQVLSTFLSSLSRNPPSGFSDLMDTKIKKRSPKRATYIEALKDYKVSSSTLAILEEILRDPKEPTKNRRLAGDILIHHKSALVLSYSEALFYEH</sequence>
<evidence type="ECO:0008006" key="5">
    <source>
        <dbReference type="Google" id="ProtNLM"/>
    </source>
</evidence>
<accession>A0ABY2ULA1</accession>
<dbReference type="Gene3D" id="2.130.10.130">
    <property type="entry name" value="Integrin alpha, N-terminal"/>
    <property type="match status" value="3"/>
</dbReference>
<protein>
    <recommendedName>
        <fullName evidence="5">ASPIC/UnbV domain-containing protein</fullName>
    </recommendedName>
</protein>
<feature type="transmembrane region" description="Helical" evidence="2">
    <location>
        <begin position="21"/>
        <end position="47"/>
    </location>
</feature>
<reference evidence="3 4" key="1">
    <citation type="submission" date="2019-05" db="EMBL/GenBank/DDBJ databases">
        <title>Microbulbifer harenosus sp. nov., an alginate-degrading bacterium isolated from coastal sand.</title>
        <authorList>
            <person name="Huang H."/>
            <person name="Mo K."/>
            <person name="Bao S."/>
        </authorList>
    </citation>
    <scope>NUCLEOTIDE SEQUENCE [LARGE SCALE GENOMIC DNA]</scope>
    <source>
        <strain evidence="3 4">HB161719</strain>
    </source>
</reference>
<name>A0ABY2ULA1_9GAMM</name>
<proteinExistence type="predicted"/>
<evidence type="ECO:0000313" key="4">
    <source>
        <dbReference type="Proteomes" id="UP000306791"/>
    </source>
</evidence>
<dbReference type="SUPFAM" id="SSF69318">
    <property type="entry name" value="Integrin alpha N-terminal domain"/>
    <property type="match status" value="1"/>
</dbReference>
<keyword evidence="2" id="KW-1133">Transmembrane helix</keyword>
<evidence type="ECO:0000256" key="2">
    <source>
        <dbReference type="SAM" id="Phobius"/>
    </source>
</evidence>
<dbReference type="InterPro" id="IPR028994">
    <property type="entry name" value="Integrin_alpha_N"/>
</dbReference>
<keyword evidence="4" id="KW-1185">Reference proteome</keyword>
<gene>
    <name evidence="3" type="ORF">FDY93_12455</name>
</gene>
<dbReference type="Pfam" id="PF13646">
    <property type="entry name" value="HEAT_2"/>
    <property type="match status" value="1"/>
</dbReference>
<organism evidence="3 4">
    <name type="scientific">Microbulbifer harenosus</name>
    <dbReference type="NCBI Taxonomy" id="2576840"/>
    <lineage>
        <taxon>Bacteria</taxon>
        <taxon>Pseudomonadati</taxon>
        <taxon>Pseudomonadota</taxon>
        <taxon>Gammaproteobacteria</taxon>
        <taxon>Cellvibrionales</taxon>
        <taxon>Microbulbiferaceae</taxon>
        <taxon>Microbulbifer</taxon>
    </lineage>
</organism>
<dbReference type="InterPro" id="IPR027039">
    <property type="entry name" value="Crtac1"/>
</dbReference>
<dbReference type="Gene3D" id="1.25.10.10">
    <property type="entry name" value="Leucine-rich Repeat Variant"/>
    <property type="match status" value="1"/>
</dbReference>
<evidence type="ECO:0000256" key="1">
    <source>
        <dbReference type="ARBA" id="ARBA00022729"/>
    </source>
</evidence>
<dbReference type="PANTHER" id="PTHR16026:SF0">
    <property type="entry name" value="CARTILAGE ACIDIC PROTEIN 1"/>
    <property type="match status" value="1"/>
</dbReference>
<dbReference type="Pfam" id="PF13517">
    <property type="entry name" value="FG-GAP_3"/>
    <property type="match status" value="3"/>
</dbReference>
<dbReference type="SUPFAM" id="SSF48371">
    <property type="entry name" value="ARM repeat"/>
    <property type="match status" value="1"/>
</dbReference>
<keyword evidence="2" id="KW-0812">Transmembrane</keyword>
<comment type="caution">
    <text evidence="3">The sequence shown here is derived from an EMBL/GenBank/DDBJ whole genome shotgun (WGS) entry which is preliminary data.</text>
</comment>
<dbReference type="PANTHER" id="PTHR16026">
    <property type="entry name" value="CARTILAGE ACIDIC PROTEIN 1"/>
    <property type="match status" value="1"/>
</dbReference>
<dbReference type="Proteomes" id="UP000306791">
    <property type="component" value="Unassembled WGS sequence"/>
</dbReference>
<dbReference type="EMBL" id="VANI01000013">
    <property type="protein sequence ID" value="TLM76538.1"/>
    <property type="molecule type" value="Genomic_DNA"/>
</dbReference>
<evidence type="ECO:0000313" key="3">
    <source>
        <dbReference type="EMBL" id="TLM76538.1"/>
    </source>
</evidence>
<dbReference type="InterPro" id="IPR011989">
    <property type="entry name" value="ARM-like"/>
</dbReference>
<keyword evidence="1" id="KW-0732">Signal</keyword>
<keyword evidence="2" id="KW-0472">Membrane</keyword>